<dbReference type="InterPro" id="IPR055100">
    <property type="entry name" value="GNAT_LYC1-like"/>
</dbReference>
<dbReference type="PROSITE" id="PS51186">
    <property type="entry name" value="GNAT"/>
    <property type="match status" value="1"/>
</dbReference>
<dbReference type="OrthoDB" id="2020070at2759"/>
<dbReference type="STRING" id="708187.A0A1Q8S778"/>
<dbReference type="InterPro" id="IPR016181">
    <property type="entry name" value="Acyl_CoA_acyltransferase"/>
</dbReference>
<proteinExistence type="predicted"/>
<accession>A0A1Q8S778</accession>
<keyword evidence="3" id="KW-1185">Reference proteome</keyword>
<dbReference type="Gene3D" id="3.40.630.30">
    <property type="match status" value="1"/>
</dbReference>
<dbReference type="Pfam" id="PF22998">
    <property type="entry name" value="GNAT_LYC1-like"/>
    <property type="match status" value="1"/>
</dbReference>
<keyword evidence="2" id="KW-0808">Transferase</keyword>
<protein>
    <submittedName>
        <fullName evidence="2">Lysine acetyltransferase 2</fullName>
    </submittedName>
</protein>
<evidence type="ECO:0000313" key="2">
    <source>
        <dbReference type="EMBL" id="OLN97247.1"/>
    </source>
</evidence>
<dbReference type="InterPro" id="IPR053013">
    <property type="entry name" value="LAT"/>
</dbReference>
<evidence type="ECO:0000313" key="3">
    <source>
        <dbReference type="Proteomes" id="UP000186583"/>
    </source>
</evidence>
<evidence type="ECO:0000259" key="1">
    <source>
        <dbReference type="PROSITE" id="PS51186"/>
    </source>
</evidence>
<name>A0A1Q8S778_9PEZI</name>
<feature type="domain" description="N-acetyltransferase" evidence="1">
    <location>
        <begin position="15"/>
        <end position="188"/>
    </location>
</feature>
<dbReference type="AlphaFoldDB" id="A0A1Q8S778"/>
<comment type="caution">
    <text evidence="2">The sequence shown here is derived from an EMBL/GenBank/DDBJ whole genome shotgun (WGS) entry which is preliminary data.</text>
</comment>
<dbReference type="EMBL" id="MPGH01000010">
    <property type="protein sequence ID" value="OLN97247.1"/>
    <property type="molecule type" value="Genomic_DNA"/>
</dbReference>
<sequence>MADLIVNQIPSGKNVNFSSATPSQREAAWRLNGVSWAPPMSLDAYLARETALSETALAANCNYCVLFDPADSDQIISSCEAFAKTLFVRDASSPAGDVREEKAYGIASVYTNPTHRGNGMATLLLNRLKEAMDADSRASVLYSDIGTVYYARLGWSVYPSLQVSLIPDDASALRAPEGVRYLEADDVPAYCAKDTELLRKKLASLPADGKTHVAFAPSGDQMLWHFARDSFMAKELRGREVVRRGAATVDGRAWVYWDHDFREKKLKVLRVAGDPEADVTALLHAAVIEAADWELAKVLVWNPDSGISASAKRVSDRTDGAVRVIFDERLDGSIPSLRWKGEGEVVWEDNEYYAWC</sequence>
<dbReference type="PANTHER" id="PTHR34815">
    <property type="entry name" value="LYSINE ACETYLTRANSFERASE"/>
    <property type="match status" value="1"/>
</dbReference>
<dbReference type="Pfam" id="PF13527">
    <property type="entry name" value="Acetyltransf_9"/>
    <property type="match status" value="1"/>
</dbReference>
<gene>
    <name evidence="2" type="ORF">CCHL11_07719</name>
</gene>
<dbReference type="GO" id="GO:0016747">
    <property type="term" value="F:acyltransferase activity, transferring groups other than amino-acyl groups"/>
    <property type="evidence" value="ECO:0007669"/>
    <property type="project" value="InterPro"/>
</dbReference>
<dbReference type="PANTHER" id="PTHR34815:SF4">
    <property type="entry name" value="N-ACETYLTRANSFERASE DOMAIN-CONTAINING PROTEIN"/>
    <property type="match status" value="1"/>
</dbReference>
<dbReference type="SUPFAM" id="SSF55729">
    <property type="entry name" value="Acyl-CoA N-acyltransferases (Nat)"/>
    <property type="match status" value="1"/>
</dbReference>
<reference evidence="2 3" key="1">
    <citation type="submission" date="2016-11" db="EMBL/GenBank/DDBJ databases">
        <title>Draft Genome Assembly of Colletotrichum chlorophyti a pathogen of herbaceous plants.</title>
        <authorList>
            <person name="Gan P."/>
            <person name="Narusaka M."/>
            <person name="Tsushima A."/>
            <person name="Narusaka Y."/>
            <person name="Takano Y."/>
            <person name="Shirasu K."/>
        </authorList>
    </citation>
    <scope>NUCLEOTIDE SEQUENCE [LARGE SCALE GENOMIC DNA]</scope>
    <source>
        <strain evidence="2 3">NTL11</strain>
    </source>
</reference>
<organism evidence="2 3">
    <name type="scientific">Colletotrichum chlorophyti</name>
    <dbReference type="NCBI Taxonomy" id="708187"/>
    <lineage>
        <taxon>Eukaryota</taxon>
        <taxon>Fungi</taxon>
        <taxon>Dikarya</taxon>
        <taxon>Ascomycota</taxon>
        <taxon>Pezizomycotina</taxon>
        <taxon>Sordariomycetes</taxon>
        <taxon>Hypocreomycetidae</taxon>
        <taxon>Glomerellales</taxon>
        <taxon>Glomerellaceae</taxon>
        <taxon>Colletotrichum</taxon>
    </lineage>
</organism>
<dbReference type="Proteomes" id="UP000186583">
    <property type="component" value="Unassembled WGS sequence"/>
</dbReference>
<dbReference type="InterPro" id="IPR000182">
    <property type="entry name" value="GNAT_dom"/>
</dbReference>